<organism evidence="2 3">
    <name type="scientific">Candidatus Magasanikbacteria bacterium CG_4_10_14_0_2_um_filter_37_12</name>
    <dbReference type="NCBI Taxonomy" id="1974637"/>
    <lineage>
        <taxon>Bacteria</taxon>
        <taxon>Candidatus Magasanikiibacteriota</taxon>
    </lineage>
</organism>
<dbReference type="GO" id="GO:0008408">
    <property type="term" value="F:3'-5' exonuclease activity"/>
    <property type="evidence" value="ECO:0007669"/>
    <property type="project" value="TreeGrafter"/>
</dbReference>
<dbReference type="SUPFAM" id="SSF53098">
    <property type="entry name" value="Ribonuclease H-like"/>
    <property type="match status" value="1"/>
</dbReference>
<dbReference type="CDD" id="cd06127">
    <property type="entry name" value="DEDDh"/>
    <property type="match status" value="1"/>
</dbReference>
<dbReference type="NCBIfam" id="TIGR00573">
    <property type="entry name" value="dnaq"/>
    <property type="match status" value="1"/>
</dbReference>
<dbReference type="AlphaFoldDB" id="A0A2M7V907"/>
<dbReference type="GO" id="GO:0045004">
    <property type="term" value="P:DNA replication proofreading"/>
    <property type="evidence" value="ECO:0007669"/>
    <property type="project" value="TreeGrafter"/>
</dbReference>
<dbReference type="Proteomes" id="UP000228568">
    <property type="component" value="Unassembled WGS sequence"/>
</dbReference>
<protein>
    <submittedName>
        <fullName evidence="2">DNA polymerase III subunit epsilon</fullName>
    </submittedName>
</protein>
<name>A0A2M7V907_9BACT</name>
<dbReference type="SMART" id="SM00479">
    <property type="entry name" value="EXOIII"/>
    <property type="match status" value="1"/>
</dbReference>
<dbReference type="GO" id="GO:0003677">
    <property type="term" value="F:DNA binding"/>
    <property type="evidence" value="ECO:0007669"/>
    <property type="project" value="InterPro"/>
</dbReference>
<gene>
    <name evidence="2" type="ORF">COX81_01245</name>
</gene>
<reference evidence="3" key="1">
    <citation type="submission" date="2017-09" db="EMBL/GenBank/DDBJ databases">
        <title>Depth-based differentiation of microbial function through sediment-hosted aquifers and enrichment of novel symbionts in the deep terrestrial subsurface.</title>
        <authorList>
            <person name="Probst A.J."/>
            <person name="Ladd B."/>
            <person name="Jarett J.K."/>
            <person name="Geller-Mcgrath D.E."/>
            <person name="Sieber C.M.K."/>
            <person name="Emerson J.B."/>
            <person name="Anantharaman K."/>
            <person name="Thomas B.C."/>
            <person name="Malmstrom R."/>
            <person name="Stieglmeier M."/>
            <person name="Klingl A."/>
            <person name="Woyke T."/>
            <person name="Ryan C.M."/>
            <person name="Banfield J.F."/>
        </authorList>
    </citation>
    <scope>NUCLEOTIDE SEQUENCE [LARGE SCALE GENOMIC DNA]</scope>
</reference>
<dbReference type="EMBL" id="PFPK01000016">
    <property type="protein sequence ID" value="PIZ95308.1"/>
    <property type="molecule type" value="Genomic_DNA"/>
</dbReference>
<dbReference type="GO" id="GO:0005829">
    <property type="term" value="C:cytosol"/>
    <property type="evidence" value="ECO:0007669"/>
    <property type="project" value="TreeGrafter"/>
</dbReference>
<dbReference type="InterPro" id="IPR012337">
    <property type="entry name" value="RNaseH-like_sf"/>
</dbReference>
<dbReference type="GO" id="GO:0003887">
    <property type="term" value="F:DNA-directed DNA polymerase activity"/>
    <property type="evidence" value="ECO:0007669"/>
    <property type="project" value="InterPro"/>
</dbReference>
<dbReference type="InterPro" id="IPR006054">
    <property type="entry name" value="DnaQ"/>
</dbReference>
<evidence type="ECO:0000313" key="3">
    <source>
        <dbReference type="Proteomes" id="UP000228568"/>
    </source>
</evidence>
<dbReference type="PANTHER" id="PTHR30231:SF41">
    <property type="entry name" value="DNA POLYMERASE III SUBUNIT EPSILON"/>
    <property type="match status" value="1"/>
</dbReference>
<dbReference type="InterPro" id="IPR046768">
    <property type="entry name" value="ExoX-like_C"/>
</dbReference>
<dbReference type="Pfam" id="PF00929">
    <property type="entry name" value="RNase_T"/>
    <property type="match status" value="1"/>
</dbReference>
<comment type="caution">
    <text evidence="2">The sequence shown here is derived from an EMBL/GenBank/DDBJ whole genome shotgun (WGS) entry which is preliminary data.</text>
</comment>
<dbReference type="Gene3D" id="3.30.420.10">
    <property type="entry name" value="Ribonuclease H-like superfamily/Ribonuclease H"/>
    <property type="match status" value="1"/>
</dbReference>
<sequence>MLNLTRPLVFFDLETTGVDVYRDRIVQIGAIKVMPDGTKTEHEWIINPSMSIPKGASDVHGITDDMVVNKPKLGDIATELAELFTDTDLGGYNVKNFDIPMLAEEFNRIGLNLDTETIKIVDVMTIFMRKEQRTLSAAYKKYCGKELVDAHDAMADIKASMEVLDGQFAHYNDLPYSPAELHEFCFPADPDAYDVEGKLRFVDGELAINFGKNKGQTLQNLAGNDPGYLEWILNGSFSDKVKEAIKDVIR</sequence>
<accession>A0A2M7V907</accession>
<evidence type="ECO:0000259" key="1">
    <source>
        <dbReference type="SMART" id="SM00479"/>
    </source>
</evidence>
<dbReference type="PANTHER" id="PTHR30231">
    <property type="entry name" value="DNA POLYMERASE III SUBUNIT EPSILON"/>
    <property type="match status" value="1"/>
</dbReference>
<proteinExistence type="predicted"/>
<dbReference type="InterPro" id="IPR013520">
    <property type="entry name" value="Ribonucl_H"/>
</dbReference>
<dbReference type="Pfam" id="PF20600">
    <property type="entry name" value="ExoX-like_C"/>
    <property type="match status" value="1"/>
</dbReference>
<evidence type="ECO:0000313" key="2">
    <source>
        <dbReference type="EMBL" id="PIZ95308.1"/>
    </source>
</evidence>
<dbReference type="InterPro" id="IPR036397">
    <property type="entry name" value="RNaseH_sf"/>
</dbReference>
<feature type="domain" description="Exonuclease" evidence="1">
    <location>
        <begin position="7"/>
        <end position="173"/>
    </location>
</feature>